<dbReference type="GO" id="GO:0016020">
    <property type="term" value="C:membrane"/>
    <property type="evidence" value="ECO:0007669"/>
    <property type="project" value="UniProtKB-SubCell"/>
</dbReference>
<feature type="non-terminal residue" evidence="7">
    <location>
        <position position="1"/>
    </location>
</feature>
<keyword evidence="6" id="KW-0325">Glycoprotein</keyword>
<comment type="caution">
    <text evidence="7">The sequence shown here is derived from an EMBL/GenBank/DDBJ whole genome shotgun (WGS) entry which is preliminary data.</text>
</comment>
<evidence type="ECO:0000256" key="2">
    <source>
        <dbReference type="ARBA" id="ARBA00022692"/>
    </source>
</evidence>
<evidence type="ECO:0008006" key="9">
    <source>
        <dbReference type="Google" id="ProtNLM"/>
    </source>
</evidence>
<dbReference type="EMBL" id="BRXZ01002872">
    <property type="protein sequence ID" value="GMH71926.1"/>
    <property type="molecule type" value="Genomic_DNA"/>
</dbReference>
<keyword evidence="5" id="KW-0472">Membrane</keyword>
<gene>
    <name evidence="7" type="ORF">TrRE_jg1608</name>
</gene>
<evidence type="ECO:0000256" key="4">
    <source>
        <dbReference type="ARBA" id="ARBA00022989"/>
    </source>
</evidence>
<dbReference type="InterPro" id="IPR051292">
    <property type="entry name" value="Xyl/GlcA_transferase"/>
</dbReference>
<feature type="non-terminal residue" evidence="7">
    <location>
        <position position="224"/>
    </location>
</feature>
<dbReference type="Pfam" id="PF13896">
    <property type="entry name" value="Glyco_transf_49"/>
    <property type="match status" value="1"/>
</dbReference>
<reference evidence="7" key="1">
    <citation type="submission" date="2022-07" db="EMBL/GenBank/DDBJ databases">
        <title>Genome analysis of Parmales, a sister group of diatoms, reveals the evolutionary specialization of diatoms from phago-mixotrophs to photoautotrophs.</title>
        <authorList>
            <person name="Ban H."/>
            <person name="Sato S."/>
            <person name="Yoshikawa S."/>
            <person name="Kazumasa Y."/>
            <person name="Nakamura Y."/>
            <person name="Ichinomiya M."/>
            <person name="Saitoh K."/>
            <person name="Sato N."/>
            <person name="Blanc-Mathieu R."/>
            <person name="Endo H."/>
            <person name="Kuwata A."/>
            <person name="Ogata H."/>
        </authorList>
    </citation>
    <scope>NUCLEOTIDE SEQUENCE</scope>
</reference>
<keyword evidence="2" id="KW-0812">Transmembrane</keyword>
<comment type="subcellular location">
    <subcellularLocation>
        <location evidence="1">Membrane</location>
        <topology evidence="1">Single-pass type II membrane protein</topology>
    </subcellularLocation>
</comment>
<protein>
    <recommendedName>
        <fullName evidence="9">Glycosyltransferase</fullName>
    </recommendedName>
</protein>
<evidence type="ECO:0000313" key="8">
    <source>
        <dbReference type="Proteomes" id="UP001165082"/>
    </source>
</evidence>
<dbReference type="GO" id="GO:0015020">
    <property type="term" value="F:glucuronosyltransferase activity"/>
    <property type="evidence" value="ECO:0007669"/>
    <property type="project" value="TreeGrafter"/>
</dbReference>
<evidence type="ECO:0000313" key="7">
    <source>
        <dbReference type="EMBL" id="GMH71926.1"/>
    </source>
</evidence>
<evidence type="ECO:0000256" key="3">
    <source>
        <dbReference type="ARBA" id="ARBA00022968"/>
    </source>
</evidence>
<sequence>LDHARTEHVFLLDVDFAVSDEGSEKISTMAQSLDAKTALVVPAFEVDMGRVAYGREHFLKGKGNLKSKAVSGFHVGHFPKGHRATDFDRFFATSDGGCYEIQYEDCFEPYIVAKREGLERYDERFRGYGLNKVSHLMACSKSFNFLCASNAYVLAPEMKKSDSWDKMYNKRFKDPLLAVKVQVLFDRFRAELLGRRKRKEGVEAMRREGEKEGGVAGVYAADIG</sequence>
<evidence type="ECO:0000256" key="5">
    <source>
        <dbReference type="ARBA" id="ARBA00023136"/>
    </source>
</evidence>
<dbReference type="OrthoDB" id="201100at2759"/>
<keyword evidence="8" id="KW-1185">Reference proteome</keyword>
<dbReference type="GO" id="GO:0035269">
    <property type="term" value="P:protein O-linked glycosylation via mannose"/>
    <property type="evidence" value="ECO:0007669"/>
    <property type="project" value="TreeGrafter"/>
</dbReference>
<dbReference type="PANTHER" id="PTHR12270">
    <property type="entry name" value="GLYCOSYLTRANSFERASE-RELATED"/>
    <property type="match status" value="1"/>
</dbReference>
<accession>A0A9W7AJY1</accession>
<keyword evidence="3" id="KW-0735">Signal-anchor</keyword>
<keyword evidence="4" id="KW-1133">Transmembrane helix</keyword>
<organism evidence="7 8">
    <name type="scientific">Triparma retinervis</name>
    <dbReference type="NCBI Taxonomy" id="2557542"/>
    <lineage>
        <taxon>Eukaryota</taxon>
        <taxon>Sar</taxon>
        <taxon>Stramenopiles</taxon>
        <taxon>Ochrophyta</taxon>
        <taxon>Bolidophyceae</taxon>
        <taxon>Parmales</taxon>
        <taxon>Triparmaceae</taxon>
        <taxon>Triparma</taxon>
    </lineage>
</organism>
<evidence type="ECO:0000256" key="1">
    <source>
        <dbReference type="ARBA" id="ARBA00004606"/>
    </source>
</evidence>
<proteinExistence type="predicted"/>
<name>A0A9W7AJY1_9STRA</name>
<evidence type="ECO:0000256" key="6">
    <source>
        <dbReference type="ARBA" id="ARBA00023180"/>
    </source>
</evidence>
<dbReference type="GO" id="GO:0042285">
    <property type="term" value="F:xylosyltransferase activity"/>
    <property type="evidence" value="ECO:0007669"/>
    <property type="project" value="TreeGrafter"/>
</dbReference>
<dbReference type="AlphaFoldDB" id="A0A9W7AJY1"/>
<dbReference type="Proteomes" id="UP001165082">
    <property type="component" value="Unassembled WGS sequence"/>
</dbReference>
<dbReference type="PANTHER" id="PTHR12270:SF52">
    <property type="entry name" value="GLYCOSYLTRANSFERASE-LIKE PROTEIN GNT13-RELATED"/>
    <property type="match status" value="1"/>
</dbReference>